<gene>
    <name evidence="3" type="ORF">ROZALSC1DRAFT_28487</name>
</gene>
<dbReference type="Gene3D" id="1.10.510.10">
    <property type="entry name" value="Transferase(Phosphotransferase) domain 1"/>
    <property type="match status" value="1"/>
</dbReference>
<keyword evidence="1" id="KW-0472">Membrane</keyword>
<dbReference type="PROSITE" id="PS50011">
    <property type="entry name" value="PROTEIN_KINASE_DOM"/>
    <property type="match status" value="1"/>
</dbReference>
<evidence type="ECO:0000256" key="1">
    <source>
        <dbReference type="SAM" id="Phobius"/>
    </source>
</evidence>
<dbReference type="GO" id="GO:0005634">
    <property type="term" value="C:nucleus"/>
    <property type="evidence" value="ECO:0007669"/>
    <property type="project" value="TreeGrafter"/>
</dbReference>
<evidence type="ECO:0000313" key="3">
    <source>
        <dbReference type="EMBL" id="RKP19973.1"/>
    </source>
</evidence>
<dbReference type="Proteomes" id="UP000281549">
    <property type="component" value="Unassembled WGS sequence"/>
</dbReference>
<dbReference type="PANTHER" id="PTHR44167">
    <property type="entry name" value="OVARIAN-SPECIFIC SERINE/THREONINE-PROTEIN KINASE LOK-RELATED"/>
    <property type="match status" value="1"/>
</dbReference>
<feature type="domain" description="Protein kinase" evidence="2">
    <location>
        <begin position="1"/>
        <end position="269"/>
    </location>
</feature>
<dbReference type="SUPFAM" id="SSF56112">
    <property type="entry name" value="Protein kinase-like (PK-like)"/>
    <property type="match status" value="1"/>
</dbReference>
<evidence type="ECO:0000313" key="4">
    <source>
        <dbReference type="Proteomes" id="UP000281549"/>
    </source>
</evidence>
<keyword evidence="1" id="KW-0812">Transmembrane</keyword>
<organism evidence="3 4">
    <name type="scientific">Rozella allomycis (strain CSF55)</name>
    <dbReference type="NCBI Taxonomy" id="988480"/>
    <lineage>
        <taxon>Eukaryota</taxon>
        <taxon>Fungi</taxon>
        <taxon>Fungi incertae sedis</taxon>
        <taxon>Cryptomycota</taxon>
        <taxon>Cryptomycota incertae sedis</taxon>
        <taxon>Rozella</taxon>
    </lineage>
</organism>
<dbReference type="GO" id="GO:0005524">
    <property type="term" value="F:ATP binding"/>
    <property type="evidence" value="ECO:0007669"/>
    <property type="project" value="InterPro"/>
</dbReference>
<evidence type="ECO:0000259" key="2">
    <source>
        <dbReference type="PROSITE" id="PS50011"/>
    </source>
</evidence>
<dbReference type="SMART" id="SM00220">
    <property type="entry name" value="S_TKc"/>
    <property type="match status" value="1"/>
</dbReference>
<dbReference type="EMBL" id="ML005131">
    <property type="protein sequence ID" value="RKP19973.1"/>
    <property type="molecule type" value="Genomic_DNA"/>
</dbReference>
<dbReference type="AlphaFoldDB" id="A0A4P9YK46"/>
<keyword evidence="1" id="KW-1133">Transmembrane helix</keyword>
<accession>A0A4P9YK46</accession>
<proteinExistence type="predicted"/>
<feature type="transmembrane region" description="Helical" evidence="1">
    <location>
        <begin position="298"/>
        <end position="323"/>
    </location>
</feature>
<name>A0A4P9YK46_ROZAC</name>
<sequence length="339" mass="39153">MKSIQDVSGHGSIYFWKEVRALSLLNKYPYFPDLECIYFDDDTFLVVMELLKGSAPGEKFMSCLANSRIEEECLVHGYGRNKMAQVARDIIEALKAMHQEKLINLDVKPKNMIETLDGGIKLFDFNFAMRRSDKDITFGYTRGYLPPEGVLQLKKGDWRTPKYFSYAYDVFSAGISLYNLHGLSLFRLNDTLEARFTKRWPYDISMFSIVNGTTAVNYENGDFNLRKHKPEEYDQDVWDLVQKMCSIDARNRPGHTMESLNNLEAMNLFHNIKFMKQDVGNNMVDSTKSNTIDEEPNYWMITTFGCLGALTIFNVAYATYYIVRKRIAKIKSPLSVETC</sequence>
<dbReference type="Pfam" id="PF00069">
    <property type="entry name" value="Pkinase"/>
    <property type="match status" value="1"/>
</dbReference>
<dbReference type="GO" id="GO:0005737">
    <property type="term" value="C:cytoplasm"/>
    <property type="evidence" value="ECO:0007669"/>
    <property type="project" value="TreeGrafter"/>
</dbReference>
<dbReference type="InterPro" id="IPR000719">
    <property type="entry name" value="Prot_kinase_dom"/>
</dbReference>
<keyword evidence="3" id="KW-0808">Transferase</keyword>
<dbReference type="PANTHER" id="PTHR44167:SF24">
    <property type="entry name" value="SERINE_THREONINE-PROTEIN KINASE CHK2"/>
    <property type="match status" value="1"/>
</dbReference>
<keyword evidence="3" id="KW-0418">Kinase</keyword>
<reference evidence="4" key="1">
    <citation type="journal article" date="2018" name="Nat. Microbiol.">
        <title>Leveraging single-cell genomics to expand the fungal tree of life.</title>
        <authorList>
            <person name="Ahrendt S.R."/>
            <person name="Quandt C.A."/>
            <person name="Ciobanu D."/>
            <person name="Clum A."/>
            <person name="Salamov A."/>
            <person name="Andreopoulos B."/>
            <person name="Cheng J.F."/>
            <person name="Woyke T."/>
            <person name="Pelin A."/>
            <person name="Henrissat B."/>
            <person name="Reynolds N.K."/>
            <person name="Benny G.L."/>
            <person name="Smith M.E."/>
            <person name="James T.Y."/>
            <person name="Grigoriev I.V."/>
        </authorList>
    </citation>
    <scope>NUCLEOTIDE SEQUENCE [LARGE SCALE GENOMIC DNA]</scope>
    <source>
        <strain evidence="4">CSF55</strain>
    </source>
</reference>
<protein>
    <submittedName>
        <fullName evidence="3">Kinase-like protein</fullName>
    </submittedName>
</protein>
<dbReference type="InterPro" id="IPR011009">
    <property type="entry name" value="Kinase-like_dom_sf"/>
</dbReference>
<dbReference type="GO" id="GO:0044773">
    <property type="term" value="P:mitotic DNA damage checkpoint signaling"/>
    <property type="evidence" value="ECO:0007669"/>
    <property type="project" value="TreeGrafter"/>
</dbReference>
<dbReference type="GO" id="GO:0004674">
    <property type="term" value="F:protein serine/threonine kinase activity"/>
    <property type="evidence" value="ECO:0007669"/>
    <property type="project" value="TreeGrafter"/>
</dbReference>